<dbReference type="Gene3D" id="3.40.50.1000">
    <property type="entry name" value="HAD superfamily/HAD-like"/>
    <property type="match status" value="1"/>
</dbReference>
<keyword evidence="6" id="KW-1185">Reference proteome</keyword>
<evidence type="ECO:0000256" key="2">
    <source>
        <dbReference type="ARBA" id="ARBA00023180"/>
    </source>
</evidence>
<evidence type="ECO:0000313" key="6">
    <source>
        <dbReference type="Proteomes" id="UP001180020"/>
    </source>
</evidence>
<dbReference type="InterPro" id="IPR014403">
    <property type="entry name" value="APS1/VSP"/>
</dbReference>
<dbReference type="Pfam" id="PF03767">
    <property type="entry name" value="Acid_phosphat_B"/>
    <property type="match status" value="1"/>
</dbReference>
<comment type="caution">
    <text evidence="5">The sequence shown here is derived from an EMBL/GenBank/DDBJ whole genome shotgun (WGS) entry which is preliminary data.</text>
</comment>
<dbReference type="GO" id="GO:0003993">
    <property type="term" value="F:acid phosphatase activity"/>
    <property type="evidence" value="ECO:0007669"/>
    <property type="project" value="InterPro"/>
</dbReference>
<sequence>MLSLMAKLYEVIVLMFLSLISKITTTSSNTSTNVSIIDGNSYQLSWRLAVETNNIRMWRTVPAQCIRYVENYMLWGQYARDLDVVIEQINDYVRDLAMVELIDGMDAWILDIDDTCISNLAYYKGKRYGGDPFDPAGFKAWVQRGVCPAILPVLRLFEELVEGGFKVILLTGREEEALGAATMENLRNQGFVGYERLIMRGPEFKGQSAVIFKSEMRRRLTEEGYRIRGNVGDQWSDLTGDYVGDRTFKLPNPMYFVP</sequence>
<evidence type="ECO:0000256" key="1">
    <source>
        <dbReference type="ARBA" id="ARBA00022729"/>
    </source>
</evidence>
<dbReference type="InterPro" id="IPR005519">
    <property type="entry name" value="Acid_phosphat_B-like"/>
</dbReference>
<organism evidence="5 6">
    <name type="scientific">Acorus calamus</name>
    <name type="common">Sweet flag</name>
    <dbReference type="NCBI Taxonomy" id="4465"/>
    <lineage>
        <taxon>Eukaryota</taxon>
        <taxon>Viridiplantae</taxon>
        <taxon>Streptophyta</taxon>
        <taxon>Embryophyta</taxon>
        <taxon>Tracheophyta</taxon>
        <taxon>Spermatophyta</taxon>
        <taxon>Magnoliopsida</taxon>
        <taxon>Liliopsida</taxon>
        <taxon>Acoraceae</taxon>
        <taxon>Acorus</taxon>
    </lineage>
</organism>
<dbReference type="Proteomes" id="UP001180020">
    <property type="component" value="Unassembled WGS sequence"/>
</dbReference>
<dbReference type="PANTHER" id="PTHR31284">
    <property type="entry name" value="ACID PHOSPHATASE-LIKE PROTEIN"/>
    <property type="match status" value="1"/>
</dbReference>
<proteinExistence type="inferred from homology"/>
<dbReference type="InterPro" id="IPR010028">
    <property type="entry name" value="Acid_phosphatase_pln"/>
</dbReference>
<dbReference type="CDD" id="cd07535">
    <property type="entry name" value="HAD_VSP"/>
    <property type="match status" value="1"/>
</dbReference>
<keyword evidence="1 4" id="KW-0732">Signal</keyword>
<feature type="signal peptide" evidence="4">
    <location>
        <begin position="1"/>
        <end position="25"/>
    </location>
</feature>
<name>A0AAV9F803_ACOCL</name>
<dbReference type="SUPFAM" id="SSF56784">
    <property type="entry name" value="HAD-like"/>
    <property type="match status" value="1"/>
</dbReference>
<evidence type="ECO:0000256" key="4">
    <source>
        <dbReference type="SAM" id="SignalP"/>
    </source>
</evidence>
<dbReference type="EMBL" id="JAUJYO010000003">
    <property type="protein sequence ID" value="KAK1322115.1"/>
    <property type="molecule type" value="Genomic_DNA"/>
</dbReference>
<keyword evidence="2" id="KW-0325">Glycoprotein</keyword>
<dbReference type="NCBIfam" id="TIGR01675">
    <property type="entry name" value="plant-AP"/>
    <property type="match status" value="1"/>
</dbReference>
<dbReference type="PANTHER" id="PTHR31284:SF9">
    <property type="entry name" value="HAD SUPERFAMILY, SUBFAMILY IIIB ACID PHOSPHATASE"/>
    <property type="match status" value="1"/>
</dbReference>
<dbReference type="AlphaFoldDB" id="A0AAV9F803"/>
<reference evidence="5" key="1">
    <citation type="journal article" date="2023" name="Nat. Commun.">
        <title>Diploid and tetraploid genomes of Acorus and the evolution of monocots.</title>
        <authorList>
            <person name="Ma L."/>
            <person name="Liu K.W."/>
            <person name="Li Z."/>
            <person name="Hsiao Y.Y."/>
            <person name="Qi Y."/>
            <person name="Fu T."/>
            <person name="Tang G.D."/>
            <person name="Zhang D."/>
            <person name="Sun W.H."/>
            <person name="Liu D.K."/>
            <person name="Li Y."/>
            <person name="Chen G.Z."/>
            <person name="Liu X.D."/>
            <person name="Liao X.Y."/>
            <person name="Jiang Y.T."/>
            <person name="Yu X."/>
            <person name="Hao Y."/>
            <person name="Huang J."/>
            <person name="Zhao X.W."/>
            <person name="Ke S."/>
            <person name="Chen Y.Y."/>
            <person name="Wu W.L."/>
            <person name="Hsu J.L."/>
            <person name="Lin Y.F."/>
            <person name="Huang M.D."/>
            <person name="Li C.Y."/>
            <person name="Huang L."/>
            <person name="Wang Z.W."/>
            <person name="Zhao X."/>
            <person name="Zhong W.Y."/>
            <person name="Peng D.H."/>
            <person name="Ahmad S."/>
            <person name="Lan S."/>
            <person name="Zhang J.S."/>
            <person name="Tsai W.C."/>
            <person name="Van de Peer Y."/>
            <person name="Liu Z.J."/>
        </authorList>
    </citation>
    <scope>NUCLEOTIDE SEQUENCE</scope>
    <source>
        <strain evidence="5">CP</strain>
    </source>
</reference>
<accession>A0AAV9F803</accession>
<gene>
    <name evidence="5" type="primary">APS1</name>
    <name evidence="5" type="ORF">QJS10_CPA03g00048</name>
</gene>
<evidence type="ECO:0000313" key="5">
    <source>
        <dbReference type="EMBL" id="KAK1322115.1"/>
    </source>
</evidence>
<dbReference type="PIRSF" id="PIRSF002674">
    <property type="entry name" value="VSP"/>
    <property type="match status" value="1"/>
</dbReference>
<feature type="chain" id="PRO_5043731805" evidence="4">
    <location>
        <begin position="26"/>
        <end position="258"/>
    </location>
</feature>
<dbReference type="InterPro" id="IPR036412">
    <property type="entry name" value="HAD-like_sf"/>
</dbReference>
<dbReference type="InterPro" id="IPR023214">
    <property type="entry name" value="HAD_sf"/>
</dbReference>
<evidence type="ECO:0000256" key="3">
    <source>
        <dbReference type="PIRNR" id="PIRNR002674"/>
    </source>
</evidence>
<protein>
    <submittedName>
        <fullName evidence="5">Acid phosphatase 1</fullName>
    </submittedName>
</protein>
<reference evidence="5" key="2">
    <citation type="submission" date="2023-06" db="EMBL/GenBank/DDBJ databases">
        <authorList>
            <person name="Ma L."/>
            <person name="Liu K.-W."/>
            <person name="Li Z."/>
            <person name="Hsiao Y.-Y."/>
            <person name="Qi Y."/>
            <person name="Fu T."/>
            <person name="Tang G."/>
            <person name="Zhang D."/>
            <person name="Sun W.-H."/>
            <person name="Liu D.-K."/>
            <person name="Li Y."/>
            <person name="Chen G.-Z."/>
            <person name="Liu X.-D."/>
            <person name="Liao X.-Y."/>
            <person name="Jiang Y.-T."/>
            <person name="Yu X."/>
            <person name="Hao Y."/>
            <person name="Huang J."/>
            <person name="Zhao X.-W."/>
            <person name="Ke S."/>
            <person name="Chen Y.-Y."/>
            <person name="Wu W.-L."/>
            <person name="Hsu J.-L."/>
            <person name="Lin Y.-F."/>
            <person name="Huang M.-D."/>
            <person name="Li C.-Y."/>
            <person name="Huang L."/>
            <person name="Wang Z.-W."/>
            <person name="Zhao X."/>
            <person name="Zhong W.-Y."/>
            <person name="Peng D.-H."/>
            <person name="Ahmad S."/>
            <person name="Lan S."/>
            <person name="Zhang J.-S."/>
            <person name="Tsai W.-C."/>
            <person name="Van De Peer Y."/>
            <person name="Liu Z.-J."/>
        </authorList>
    </citation>
    <scope>NUCLEOTIDE SEQUENCE</scope>
    <source>
        <strain evidence="5">CP</strain>
        <tissue evidence="5">Leaves</tissue>
    </source>
</reference>
<comment type="similarity">
    <text evidence="3">Belongs to the APS1/VSP family.</text>
</comment>